<dbReference type="InterPro" id="IPR014748">
    <property type="entry name" value="Enoyl-CoA_hydra_C"/>
</dbReference>
<dbReference type="GeneID" id="25282004"/>
<dbReference type="PROSITE" id="PS00166">
    <property type="entry name" value="ENOYL_COA_HYDRATASE"/>
    <property type="match status" value="1"/>
</dbReference>
<keyword evidence="3" id="KW-0809">Transit peptide</keyword>
<dbReference type="Gene3D" id="1.10.12.10">
    <property type="entry name" value="Lyase 2-enoyl-coa Hydratase, Chain A, domain 2"/>
    <property type="match status" value="1"/>
</dbReference>
<dbReference type="CDD" id="cd06558">
    <property type="entry name" value="crotonase-like"/>
    <property type="match status" value="1"/>
</dbReference>
<comment type="subcellular location">
    <subcellularLocation>
        <location evidence="1">Mitochondrion</location>
    </subcellularLocation>
</comment>
<dbReference type="RefSeq" id="XP_013259490.1">
    <property type="nucleotide sequence ID" value="XM_013404036.1"/>
</dbReference>
<dbReference type="InterPro" id="IPR001753">
    <property type="entry name" value="Enoyl-CoA_hydra/iso"/>
</dbReference>
<comment type="similarity">
    <text evidence="8">Belongs to the enoyl-CoA hydratase/isomerase family.</text>
</comment>
<dbReference type="Gene3D" id="3.90.226.10">
    <property type="entry name" value="2-enoyl-CoA Hydratase, Chain A, domain 1"/>
    <property type="match status" value="1"/>
</dbReference>
<dbReference type="Pfam" id="PF00378">
    <property type="entry name" value="ECH_1"/>
    <property type="match status" value="1"/>
</dbReference>
<dbReference type="GO" id="GO:0016836">
    <property type="term" value="F:hydro-lyase activity"/>
    <property type="evidence" value="ECO:0007669"/>
    <property type="project" value="TreeGrafter"/>
</dbReference>
<evidence type="ECO:0000256" key="5">
    <source>
        <dbReference type="ARBA" id="ARBA00023128"/>
    </source>
</evidence>
<dbReference type="PANTHER" id="PTHR43602:SF1">
    <property type="entry name" value="ENOYL-COA HYDRATASE DOMAIN-CONTAINING PROTEIN 3, MITOCHONDRIAL"/>
    <property type="match status" value="1"/>
</dbReference>
<dbReference type="HOGENOM" id="CLU_009834_1_0_1"/>
<protein>
    <recommendedName>
        <fullName evidence="7">Enoyl-CoA hydratase domain-containing protein 3, mitochondrial</fullName>
    </recommendedName>
</protein>
<keyword evidence="4" id="KW-0443">Lipid metabolism</keyword>
<dbReference type="PANTHER" id="PTHR43602">
    <property type="match status" value="1"/>
</dbReference>
<dbReference type="VEuPathDB" id="FungiDB:A1O9_07090"/>
<evidence type="ECO:0000313" key="10">
    <source>
        <dbReference type="Proteomes" id="UP000027920"/>
    </source>
</evidence>
<evidence type="ECO:0000256" key="7">
    <source>
        <dbReference type="ARBA" id="ARBA00040545"/>
    </source>
</evidence>
<dbReference type="InterPro" id="IPR052377">
    <property type="entry name" value="Mitochondrial_ECH-domain"/>
</dbReference>
<dbReference type="OrthoDB" id="2139957at2759"/>
<evidence type="ECO:0000256" key="4">
    <source>
        <dbReference type="ARBA" id="ARBA00023098"/>
    </source>
</evidence>
<proteinExistence type="inferred from homology"/>
<evidence type="ECO:0000256" key="3">
    <source>
        <dbReference type="ARBA" id="ARBA00022946"/>
    </source>
</evidence>
<keyword evidence="2" id="KW-0276">Fatty acid metabolism</keyword>
<evidence type="ECO:0000256" key="2">
    <source>
        <dbReference type="ARBA" id="ARBA00022832"/>
    </source>
</evidence>
<accession>A0A072PN01</accession>
<organism evidence="9 10">
    <name type="scientific">Exophiala aquamarina CBS 119918</name>
    <dbReference type="NCBI Taxonomy" id="1182545"/>
    <lineage>
        <taxon>Eukaryota</taxon>
        <taxon>Fungi</taxon>
        <taxon>Dikarya</taxon>
        <taxon>Ascomycota</taxon>
        <taxon>Pezizomycotina</taxon>
        <taxon>Eurotiomycetes</taxon>
        <taxon>Chaetothyriomycetidae</taxon>
        <taxon>Chaetothyriales</taxon>
        <taxon>Herpotrichiellaceae</taxon>
        <taxon>Exophiala</taxon>
    </lineage>
</organism>
<keyword evidence="10" id="KW-1185">Reference proteome</keyword>
<dbReference type="EMBL" id="AMGV01000005">
    <property type="protein sequence ID" value="KEF56900.1"/>
    <property type="molecule type" value="Genomic_DNA"/>
</dbReference>
<name>A0A072PN01_9EURO</name>
<dbReference type="SUPFAM" id="SSF52096">
    <property type="entry name" value="ClpP/crotonase"/>
    <property type="match status" value="1"/>
</dbReference>
<comment type="caution">
    <text evidence="9">The sequence shown here is derived from an EMBL/GenBank/DDBJ whole genome shotgun (WGS) entry which is preliminary data.</text>
</comment>
<reference evidence="9 10" key="1">
    <citation type="submission" date="2013-03" db="EMBL/GenBank/DDBJ databases">
        <title>The Genome Sequence of Exophiala aquamarina CBS 119918.</title>
        <authorList>
            <consortium name="The Broad Institute Genomics Platform"/>
            <person name="Cuomo C."/>
            <person name="de Hoog S."/>
            <person name="Gorbushina A."/>
            <person name="Walker B."/>
            <person name="Young S.K."/>
            <person name="Zeng Q."/>
            <person name="Gargeya S."/>
            <person name="Fitzgerald M."/>
            <person name="Haas B."/>
            <person name="Abouelleil A."/>
            <person name="Allen A.W."/>
            <person name="Alvarado L."/>
            <person name="Arachchi H.M."/>
            <person name="Berlin A.M."/>
            <person name="Chapman S.B."/>
            <person name="Gainer-Dewar J."/>
            <person name="Goldberg J."/>
            <person name="Griggs A."/>
            <person name="Gujja S."/>
            <person name="Hansen M."/>
            <person name="Howarth C."/>
            <person name="Imamovic A."/>
            <person name="Ireland A."/>
            <person name="Larimer J."/>
            <person name="McCowan C."/>
            <person name="Murphy C."/>
            <person name="Pearson M."/>
            <person name="Poon T.W."/>
            <person name="Priest M."/>
            <person name="Roberts A."/>
            <person name="Saif S."/>
            <person name="Shea T."/>
            <person name="Sisk P."/>
            <person name="Sykes S."/>
            <person name="Wortman J."/>
            <person name="Nusbaum C."/>
            <person name="Birren B."/>
        </authorList>
    </citation>
    <scope>NUCLEOTIDE SEQUENCE [LARGE SCALE GENOMIC DNA]</scope>
    <source>
        <strain evidence="9 10">CBS 119918</strain>
    </source>
</reference>
<evidence type="ECO:0000313" key="9">
    <source>
        <dbReference type="EMBL" id="KEF56900.1"/>
    </source>
</evidence>
<evidence type="ECO:0000256" key="6">
    <source>
        <dbReference type="ARBA" id="ARBA00037410"/>
    </source>
</evidence>
<gene>
    <name evidence="9" type="ORF">A1O9_07090</name>
</gene>
<sequence>MADQTASQRLKQIQGFLSQDPDKKPEEIMWPVLPARAGYLALKNGRRRNALSLAILRDLRDQLHKHNRSPVDGKIRILPPFKPEILCDLERAIKDDKSEAKETYGWLLDSQQWQEHRQGLPSVIVLRSEGPVFSSGHDLGELRTLSHDEVKETFALCAEVMSLIRRSPAPVVGVIQGLATAAGAQLALTTDLPIACASTQFRLPGATMGLPCTSPSTAVSRKLGSAFTYRMLALAESHRADQLPPGAVEIVENEGALDKRVAEIVSQLSERTAGQPQALGKWAYWTQLGYNGTGSGAGGDGYEDAVAWSGRVMALHAKSDDAREGMKAFFEKRPPEWKT</sequence>
<dbReference type="InterPro" id="IPR018376">
    <property type="entry name" value="Enoyl-CoA_hyd/isom_CS"/>
</dbReference>
<comment type="function">
    <text evidence="6">May play a role in fatty acid biosynthesis and insulin sensitivity.</text>
</comment>
<dbReference type="InterPro" id="IPR029045">
    <property type="entry name" value="ClpP/crotonase-like_dom_sf"/>
</dbReference>
<dbReference type="AlphaFoldDB" id="A0A072PN01"/>
<keyword evidence="5" id="KW-0496">Mitochondrion</keyword>
<evidence type="ECO:0000256" key="1">
    <source>
        <dbReference type="ARBA" id="ARBA00004173"/>
    </source>
</evidence>
<dbReference type="Proteomes" id="UP000027920">
    <property type="component" value="Unassembled WGS sequence"/>
</dbReference>
<dbReference type="GO" id="GO:0006631">
    <property type="term" value="P:fatty acid metabolic process"/>
    <property type="evidence" value="ECO:0007669"/>
    <property type="project" value="UniProtKB-KW"/>
</dbReference>
<evidence type="ECO:0000256" key="8">
    <source>
        <dbReference type="RuleBase" id="RU003707"/>
    </source>
</evidence>
<dbReference type="GO" id="GO:0005739">
    <property type="term" value="C:mitochondrion"/>
    <property type="evidence" value="ECO:0007669"/>
    <property type="project" value="UniProtKB-SubCell"/>
</dbReference>